<dbReference type="VEuPathDB" id="FungiDB:DD237_008497"/>
<keyword evidence="3" id="KW-1185">Reference proteome</keyword>
<proteinExistence type="predicted"/>
<name>A0A3M6VMZ9_9STRA</name>
<protein>
    <submittedName>
        <fullName evidence="2">Uncharacterized protein</fullName>
    </submittedName>
</protein>
<dbReference type="EMBL" id="QLLG01000092">
    <property type="protein sequence ID" value="RMX68228.1"/>
    <property type="molecule type" value="Genomic_DNA"/>
</dbReference>
<gene>
    <name evidence="2" type="ORF">DD238_008067</name>
</gene>
<feature type="region of interest" description="Disordered" evidence="1">
    <location>
        <begin position="130"/>
        <end position="156"/>
    </location>
</feature>
<comment type="caution">
    <text evidence="2">The sequence shown here is derived from an EMBL/GenBank/DDBJ whole genome shotgun (WGS) entry which is preliminary data.</text>
</comment>
<feature type="compositionally biased region" description="Polar residues" evidence="1">
    <location>
        <begin position="26"/>
        <end position="44"/>
    </location>
</feature>
<evidence type="ECO:0000313" key="3">
    <source>
        <dbReference type="Proteomes" id="UP000282087"/>
    </source>
</evidence>
<reference evidence="2 3" key="1">
    <citation type="submission" date="2018-06" db="EMBL/GenBank/DDBJ databases">
        <title>Comparative genomics of downy mildews reveals potential adaptations to biotrophy.</title>
        <authorList>
            <person name="Fletcher K."/>
            <person name="Klosterman S.J."/>
            <person name="Derevnina L."/>
            <person name="Martin F."/>
            <person name="Koike S."/>
            <person name="Reyes Chin-Wo S."/>
            <person name="Mou B."/>
            <person name="Michelmore R."/>
        </authorList>
    </citation>
    <scope>NUCLEOTIDE SEQUENCE [LARGE SCALE GENOMIC DNA]</scope>
    <source>
        <strain evidence="2 3">R14</strain>
    </source>
</reference>
<evidence type="ECO:0000256" key="1">
    <source>
        <dbReference type="SAM" id="MobiDB-lite"/>
    </source>
</evidence>
<feature type="region of interest" description="Disordered" evidence="1">
    <location>
        <begin position="24"/>
        <end position="44"/>
    </location>
</feature>
<dbReference type="Proteomes" id="UP000282087">
    <property type="component" value="Unassembled WGS sequence"/>
</dbReference>
<dbReference type="AlphaFoldDB" id="A0A3M6VMZ9"/>
<accession>A0A3M6VMZ9</accession>
<organism evidence="2 3">
    <name type="scientific">Peronospora effusa</name>
    <dbReference type="NCBI Taxonomy" id="542832"/>
    <lineage>
        <taxon>Eukaryota</taxon>
        <taxon>Sar</taxon>
        <taxon>Stramenopiles</taxon>
        <taxon>Oomycota</taxon>
        <taxon>Peronosporomycetes</taxon>
        <taxon>Peronosporales</taxon>
        <taxon>Peronosporaceae</taxon>
        <taxon>Peronospora</taxon>
    </lineage>
</organism>
<sequence length="374" mass="41914">MEFTLNSTGAEDLWLRYNRDAKSESDAQNSALPGTPSTLQPTTKVGTSMNHIGVTVTPHAVTTASGIGLRPTSSPHVDLTETNLFTVRKEGKRQSKQGKLVPRQDLKRARHTVARNLYGAGSLDCMDEEDMELESTKNSETETEPEVLGDSCADRSSDQRVEQSHVPNDRIVWPCAGVNPLDRNPAFMKRLRLAVVLVDAENCYPPPDMKCMQGCTSLRIQMCQSHRTQGGNASVCHDTMCCIWRDIDTHLVRCRNSDCEFKNSVGLRQAMHDILQNELKLKATRDKLRAVNATISKTAGTRDHGPRTSPSHIESKIKRLEEKCVKLEDAVLLHKDRQRAFEFDLNALGIPPEQCELENVPSFQSHYARKRPRE</sequence>
<evidence type="ECO:0000313" key="2">
    <source>
        <dbReference type="EMBL" id="RMX68228.1"/>
    </source>
</evidence>